<evidence type="ECO:0000256" key="2">
    <source>
        <dbReference type="ARBA" id="ARBA00022578"/>
    </source>
</evidence>
<keyword evidence="4" id="KW-0862">Zinc</keyword>
<reference evidence="9 10" key="1">
    <citation type="submission" date="2018-06" db="EMBL/GenBank/DDBJ databases">
        <authorList>
            <consortium name="Pathogen Informatics"/>
            <person name="Doyle S."/>
        </authorList>
    </citation>
    <scope>NUCLEOTIDE SEQUENCE [LARGE SCALE GENOMIC DNA]</scope>
    <source>
        <strain evidence="9 10">NCTC11647</strain>
    </source>
</reference>
<protein>
    <submittedName>
        <fullName evidence="9">Transposase, IS605 OrfB family</fullName>
    </submittedName>
</protein>
<dbReference type="Pfam" id="PF12323">
    <property type="entry name" value="HTH_OrfB_IS605"/>
    <property type="match status" value="1"/>
</dbReference>
<dbReference type="GO" id="GO:0006310">
    <property type="term" value="P:DNA recombination"/>
    <property type="evidence" value="ECO:0007669"/>
    <property type="project" value="UniProtKB-KW"/>
</dbReference>
<dbReference type="InterPro" id="IPR001959">
    <property type="entry name" value="Transposase"/>
</dbReference>
<feature type="domain" description="Transposase putative helix-turn-helix" evidence="8">
    <location>
        <begin position="1"/>
        <end position="29"/>
    </location>
</feature>
<dbReference type="NCBIfam" id="TIGR01766">
    <property type="entry name" value="IS200/IS605 family accessory protein TnpB-like domain"/>
    <property type="match status" value="1"/>
</dbReference>
<evidence type="ECO:0000259" key="7">
    <source>
        <dbReference type="Pfam" id="PF01385"/>
    </source>
</evidence>
<proteinExistence type="inferred from homology"/>
<keyword evidence="6" id="KW-0233">DNA recombination</keyword>
<evidence type="ECO:0000256" key="4">
    <source>
        <dbReference type="ARBA" id="ARBA00022833"/>
    </source>
</evidence>
<organism evidence="9 10">
    <name type="scientific">Photobacterium damselae</name>
    <dbReference type="NCBI Taxonomy" id="38293"/>
    <lineage>
        <taxon>Bacteria</taxon>
        <taxon>Pseudomonadati</taxon>
        <taxon>Pseudomonadota</taxon>
        <taxon>Gammaproteobacteria</taxon>
        <taxon>Vibrionales</taxon>
        <taxon>Vibrionaceae</taxon>
        <taxon>Photobacterium</taxon>
    </lineage>
</organism>
<dbReference type="EMBL" id="UATL01000008">
    <property type="protein sequence ID" value="SPY45982.1"/>
    <property type="molecule type" value="Genomic_DNA"/>
</dbReference>
<dbReference type="RefSeq" id="WP_005306818.1">
    <property type="nucleotide sequence ID" value="NZ_PYOG01000042.1"/>
</dbReference>
<dbReference type="AlphaFoldDB" id="A0A2X1XX72"/>
<dbReference type="Proteomes" id="UP000251647">
    <property type="component" value="Unassembled WGS sequence"/>
</dbReference>
<sequence>MLAHTFGCVRFVYNSALSFSKERYEQGNKTNFNDWNKNLTTLEKEADFSWLKNVSSGPLQQSFRHLDKVFFKSEFGYPKFKNKRGKQPACYMANAFKFNAEIKQITLAKLKNPCKVTLSIPFNSSPSSVYVSKTKTGKDFISMLVETEIQPLPIANKTVGVDVGIKSLAACSDGSIFNNPKYTKKYEKKLAKAQRKLSKKAKGSNNFNKQRIIVAKIHEKIANCRVDFTRKMTTKLINENQVIYTESLRVKNMIKNKKLAKEISDANFGEIVRQLEYQAAWYG</sequence>
<comment type="similarity">
    <text evidence="1">In the C-terminal section; belongs to the transposase 35 family.</text>
</comment>
<evidence type="ECO:0000313" key="9">
    <source>
        <dbReference type="EMBL" id="SPY45982.1"/>
    </source>
</evidence>
<evidence type="ECO:0000259" key="8">
    <source>
        <dbReference type="Pfam" id="PF12323"/>
    </source>
</evidence>
<dbReference type="InterPro" id="IPR021027">
    <property type="entry name" value="Transposase_put_HTH"/>
</dbReference>
<keyword evidence="5" id="KW-0238">DNA-binding</keyword>
<dbReference type="InterPro" id="IPR010095">
    <property type="entry name" value="Cas12f1-like_TNB"/>
</dbReference>
<keyword evidence="3" id="KW-0479">Metal-binding</keyword>
<evidence type="ECO:0000256" key="3">
    <source>
        <dbReference type="ARBA" id="ARBA00022723"/>
    </source>
</evidence>
<keyword evidence="2" id="KW-0815">Transposition</keyword>
<name>A0A2X1XX72_PHODM</name>
<dbReference type="GO" id="GO:0032196">
    <property type="term" value="P:transposition"/>
    <property type="evidence" value="ECO:0007669"/>
    <property type="project" value="UniProtKB-KW"/>
</dbReference>
<evidence type="ECO:0000313" key="10">
    <source>
        <dbReference type="Proteomes" id="UP000251647"/>
    </source>
</evidence>
<evidence type="ECO:0000256" key="6">
    <source>
        <dbReference type="ARBA" id="ARBA00023172"/>
    </source>
</evidence>
<dbReference type="NCBIfam" id="NF040570">
    <property type="entry name" value="guided_TnpB"/>
    <property type="match status" value="1"/>
</dbReference>
<accession>A0A2X1XX72</accession>
<gene>
    <name evidence="9" type="ORF">NCTC11647_04327</name>
</gene>
<dbReference type="Pfam" id="PF01385">
    <property type="entry name" value="OrfB_IS605"/>
    <property type="match status" value="1"/>
</dbReference>
<dbReference type="GO" id="GO:0003677">
    <property type="term" value="F:DNA binding"/>
    <property type="evidence" value="ECO:0007669"/>
    <property type="project" value="UniProtKB-KW"/>
</dbReference>
<dbReference type="GO" id="GO:0046872">
    <property type="term" value="F:metal ion binding"/>
    <property type="evidence" value="ECO:0007669"/>
    <property type="project" value="UniProtKB-KW"/>
</dbReference>
<feature type="domain" description="Probable transposase IS891/IS1136/IS1341" evidence="7">
    <location>
        <begin position="144"/>
        <end position="256"/>
    </location>
</feature>
<evidence type="ECO:0000256" key="1">
    <source>
        <dbReference type="ARBA" id="ARBA00008761"/>
    </source>
</evidence>
<evidence type="ECO:0000256" key="5">
    <source>
        <dbReference type="ARBA" id="ARBA00023125"/>
    </source>
</evidence>